<keyword evidence="3" id="KW-1185">Reference proteome</keyword>
<accession>A0A366F3I6</accession>
<feature type="region of interest" description="Disordered" evidence="1">
    <location>
        <begin position="1"/>
        <end position="43"/>
    </location>
</feature>
<reference evidence="2 3" key="1">
    <citation type="submission" date="2018-06" db="EMBL/GenBank/DDBJ databases">
        <title>Genomic Encyclopedia of Type Strains, Phase IV (KMG-IV): sequencing the most valuable type-strain genomes for metagenomic binning, comparative biology and taxonomic classification.</title>
        <authorList>
            <person name="Goeker M."/>
        </authorList>
    </citation>
    <scope>NUCLEOTIDE SEQUENCE [LARGE SCALE GENOMIC DNA]</scope>
    <source>
        <strain evidence="2 3">DSM 24875</strain>
    </source>
</reference>
<protein>
    <submittedName>
        <fullName evidence="2">Uncharacterized protein</fullName>
    </submittedName>
</protein>
<name>A0A366F3I6_9HYPH</name>
<gene>
    <name evidence="2" type="ORF">DFR50_124103</name>
</gene>
<evidence type="ECO:0000256" key="1">
    <source>
        <dbReference type="SAM" id="MobiDB-lite"/>
    </source>
</evidence>
<organism evidence="2 3">
    <name type="scientific">Roseiarcus fermentans</name>
    <dbReference type="NCBI Taxonomy" id="1473586"/>
    <lineage>
        <taxon>Bacteria</taxon>
        <taxon>Pseudomonadati</taxon>
        <taxon>Pseudomonadota</taxon>
        <taxon>Alphaproteobacteria</taxon>
        <taxon>Hyphomicrobiales</taxon>
        <taxon>Roseiarcaceae</taxon>
        <taxon>Roseiarcus</taxon>
    </lineage>
</organism>
<dbReference type="RefSeq" id="WP_113891085.1">
    <property type="nucleotide sequence ID" value="NZ_QNRK01000024.1"/>
</dbReference>
<sequence length="71" mass="7540">MKAPRKPAKTDTARAEAKRASAAHLADLRRAHRSPPPDVGLPSRAAVRLVCPIPDASWCSSPAQLCAELAE</sequence>
<dbReference type="AlphaFoldDB" id="A0A366F3I6"/>
<evidence type="ECO:0000313" key="2">
    <source>
        <dbReference type="EMBL" id="RBP08716.1"/>
    </source>
</evidence>
<evidence type="ECO:0000313" key="3">
    <source>
        <dbReference type="Proteomes" id="UP000253529"/>
    </source>
</evidence>
<dbReference type="Proteomes" id="UP000253529">
    <property type="component" value="Unassembled WGS sequence"/>
</dbReference>
<comment type="caution">
    <text evidence="2">The sequence shown here is derived from an EMBL/GenBank/DDBJ whole genome shotgun (WGS) entry which is preliminary data.</text>
</comment>
<proteinExistence type="predicted"/>
<dbReference type="EMBL" id="QNRK01000024">
    <property type="protein sequence ID" value="RBP08716.1"/>
    <property type="molecule type" value="Genomic_DNA"/>
</dbReference>
<feature type="compositionally biased region" description="Basic and acidic residues" evidence="1">
    <location>
        <begin position="8"/>
        <end position="19"/>
    </location>
</feature>